<dbReference type="SUPFAM" id="SSF103190">
    <property type="entry name" value="Sensory domain-like"/>
    <property type="match status" value="1"/>
</dbReference>
<dbReference type="Gene3D" id="6.10.340.10">
    <property type="match status" value="1"/>
</dbReference>
<feature type="transmembrane region" description="Helical" evidence="6">
    <location>
        <begin position="340"/>
        <end position="361"/>
    </location>
</feature>
<evidence type="ECO:0000256" key="1">
    <source>
        <dbReference type="ARBA" id="ARBA00004651"/>
    </source>
</evidence>
<dbReference type="RefSeq" id="WP_012599125.1">
    <property type="nucleotide sequence ID" value="NC_011729.1"/>
</dbReference>
<proteinExistence type="predicted"/>
<dbReference type="GO" id="GO:0005886">
    <property type="term" value="C:plasma membrane"/>
    <property type="evidence" value="ECO:0007669"/>
    <property type="project" value="UniProtKB-SubCell"/>
</dbReference>
<keyword evidence="3 6" id="KW-0812">Transmembrane</keyword>
<sequence length="467" mass="54585">MTKNLNNPKSKFISFRWRILFLILTPLLLAIISTQLILWLVLQQSNNQQKKEFFENRREKIENYLKDAQEEGEKIISINRSAVSSQDINVQNLLIMERYFWYQMKYVSKIYQVYYSNEKGDWVAIKRDKTKYKSEKLFSEYRGEDTQGKFKEYELTENGQKKLPFKIIREGFNPHERPWYREAKQKKKFGWIKPYKFKESQNLGITLYQAVINPKNNQFEGVIGIDFNFSYLTEYLNDINVTSQEGKFFIIDCSSERSSFNIIAQSGQENKKDHSQFISSIQGKINEYCQKDNPKSTSFINQNNTVYMVSLNNIIALDDYSWLLIINLPNNYFMQEATGLMLSILLSGIFLSLIAVILALFASRKVSEPVTAITDAAAAIESENFQSLSLDKLQKIAQKNDELGGLAKVFLKMIKTIYQREESLKKQLENLENSHSDQSQFSLFADHEYIEQLIKKAQSLRHDNPKN</sequence>
<keyword evidence="5 6" id="KW-0472">Membrane</keyword>
<reference evidence="9" key="1">
    <citation type="journal article" date="2011" name="MBio">
        <title>Novel metabolic attributes of the genus Cyanothece, comprising a group of unicellular nitrogen-fixing Cyanobacteria.</title>
        <authorList>
            <person name="Bandyopadhyay A."/>
            <person name="Elvitigala T."/>
            <person name="Welsh E."/>
            <person name="Stockel J."/>
            <person name="Liberton M."/>
            <person name="Min H."/>
            <person name="Sherman L.A."/>
            <person name="Pakrasi H.B."/>
        </authorList>
    </citation>
    <scope>NUCLEOTIDE SEQUENCE [LARGE SCALE GENOMIC DNA]</scope>
    <source>
        <strain evidence="9">PCC 7424</strain>
    </source>
</reference>
<evidence type="ECO:0000256" key="6">
    <source>
        <dbReference type="SAM" id="Phobius"/>
    </source>
</evidence>
<protein>
    <submittedName>
        <fullName evidence="8">Putative sensor with HAMP domain</fullName>
    </submittedName>
</protein>
<name>B7KC77_GLOC7</name>
<dbReference type="Proteomes" id="UP000002384">
    <property type="component" value="Chromosome"/>
</dbReference>
<keyword evidence="9" id="KW-1185">Reference proteome</keyword>
<dbReference type="KEGG" id="cyc:PCC7424_1747"/>
<dbReference type="AlphaFoldDB" id="B7KC77"/>
<keyword evidence="2" id="KW-1003">Cell membrane</keyword>
<comment type="subcellular location">
    <subcellularLocation>
        <location evidence="1">Cell membrane</location>
        <topology evidence="1">Multi-pass membrane protein</topology>
    </subcellularLocation>
</comment>
<dbReference type="Pfam" id="PF02743">
    <property type="entry name" value="dCache_1"/>
    <property type="match status" value="1"/>
</dbReference>
<evidence type="ECO:0000313" key="9">
    <source>
        <dbReference type="Proteomes" id="UP000002384"/>
    </source>
</evidence>
<evidence type="ECO:0000256" key="2">
    <source>
        <dbReference type="ARBA" id="ARBA00022475"/>
    </source>
</evidence>
<feature type="domain" description="Cache" evidence="7">
    <location>
        <begin position="43"/>
        <end position="252"/>
    </location>
</feature>
<feature type="transmembrane region" description="Helical" evidence="6">
    <location>
        <begin position="20"/>
        <end position="42"/>
    </location>
</feature>
<dbReference type="STRING" id="65393.PCC7424_1747"/>
<dbReference type="OrthoDB" id="337251at2"/>
<dbReference type="eggNOG" id="COG3850">
    <property type="taxonomic scope" value="Bacteria"/>
</dbReference>
<evidence type="ECO:0000313" key="8">
    <source>
        <dbReference type="EMBL" id="ACK70182.1"/>
    </source>
</evidence>
<evidence type="ECO:0000256" key="5">
    <source>
        <dbReference type="ARBA" id="ARBA00023136"/>
    </source>
</evidence>
<evidence type="ECO:0000256" key="3">
    <source>
        <dbReference type="ARBA" id="ARBA00022692"/>
    </source>
</evidence>
<keyword evidence="4 6" id="KW-1133">Transmembrane helix</keyword>
<organism evidence="8 9">
    <name type="scientific">Gloeothece citriformis (strain PCC 7424)</name>
    <name type="common">Cyanothece sp. (strain PCC 7424)</name>
    <dbReference type="NCBI Taxonomy" id="65393"/>
    <lineage>
        <taxon>Bacteria</taxon>
        <taxon>Bacillati</taxon>
        <taxon>Cyanobacteriota</taxon>
        <taxon>Cyanophyceae</taxon>
        <taxon>Oscillatoriophycideae</taxon>
        <taxon>Chroococcales</taxon>
        <taxon>Aphanothecaceae</taxon>
        <taxon>Gloeothece</taxon>
        <taxon>Gloeothece citriformis</taxon>
    </lineage>
</organism>
<gene>
    <name evidence="8" type="ordered locus">PCC7424_1747</name>
</gene>
<dbReference type="EMBL" id="CP001291">
    <property type="protein sequence ID" value="ACK70182.1"/>
    <property type="molecule type" value="Genomic_DNA"/>
</dbReference>
<evidence type="ECO:0000259" key="7">
    <source>
        <dbReference type="Pfam" id="PF02743"/>
    </source>
</evidence>
<dbReference type="InterPro" id="IPR033479">
    <property type="entry name" value="dCache_1"/>
</dbReference>
<dbReference type="HOGENOM" id="CLU_584901_0_0_3"/>
<evidence type="ECO:0000256" key="4">
    <source>
        <dbReference type="ARBA" id="ARBA00022989"/>
    </source>
</evidence>
<dbReference type="Gene3D" id="3.30.450.20">
    <property type="entry name" value="PAS domain"/>
    <property type="match status" value="1"/>
</dbReference>
<accession>B7KC77</accession>
<dbReference type="InterPro" id="IPR029151">
    <property type="entry name" value="Sensor-like_sf"/>
</dbReference>